<dbReference type="SUPFAM" id="SSF52218">
    <property type="entry name" value="Flavoproteins"/>
    <property type="match status" value="1"/>
</dbReference>
<dbReference type="InterPro" id="IPR029039">
    <property type="entry name" value="Flavoprotein-like_sf"/>
</dbReference>
<dbReference type="PANTHER" id="PTHR30543:SF21">
    <property type="entry name" value="NAD(P)H-DEPENDENT FMN REDUCTASE LOT6"/>
    <property type="match status" value="1"/>
</dbReference>
<name>A0A4Q5M4Q7_9BACT</name>
<dbReference type="Proteomes" id="UP000293162">
    <property type="component" value="Unassembled WGS sequence"/>
</dbReference>
<feature type="domain" description="NADPH-dependent FMN reductase-like" evidence="1">
    <location>
        <begin position="5"/>
        <end position="130"/>
    </location>
</feature>
<dbReference type="GO" id="GO:0010181">
    <property type="term" value="F:FMN binding"/>
    <property type="evidence" value="ECO:0007669"/>
    <property type="project" value="TreeGrafter"/>
</dbReference>
<dbReference type="PANTHER" id="PTHR30543">
    <property type="entry name" value="CHROMATE REDUCTASE"/>
    <property type="match status" value="1"/>
</dbReference>
<proteinExistence type="predicted"/>
<dbReference type="GO" id="GO:0016491">
    <property type="term" value="F:oxidoreductase activity"/>
    <property type="evidence" value="ECO:0007669"/>
    <property type="project" value="InterPro"/>
</dbReference>
<reference evidence="2 3" key="1">
    <citation type="submission" date="2019-02" db="EMBL/GenBank/DDBJ databases">
        <title>Bacterial novel species Emticicia sp. 17J42-9 isolated from soil.</title>
        <authorList>
            <person name="Jung H.-Y."/>
        </authorList>
    </citation>
    <scope>NUCLEOTIDE SEQUENCE [LARGE SCALE GENOMIC DNA]</scope>
    <source>
        <strain evidence="2 3">17J42-9</strain>
    </source>
</reference>
<keyword evidence="3" id="KW-1185">Reference proteome</keyword>
<evidence type="ECO:0000313" key="3">
    <source>
        <dbReference type="Proteomes" id="UP000293162"/>
    </source>
</evidence>
<evidence type="ECO:0000259" key="1">
    <source>
        <dbReference type="Pfam" id="PF03358"/>
    </source>
</evidence>
<dbReference type="InterPro" id="IPR005025">
    <property type="entry name" value="FMN_Rdtase-like_dom"/>
</dbReference>
<dbReference type="OrthoDB" id="9812295at2"/>
<gene>
    <name evidence="2" type="ORF">EWM59_01845</name>
</gene>
<accession>A0A4Q5M4Q7</accession>
<comment type="caution">
    <text evidence="2">The sequence shown here is derived from an EMBL/GenBank/DDBJ whole genome shotgun (WGS) entry which is preliminary data.</text>
</comment>
<protein>
    <submittedName>
        <fullName evidence="2">NAD(P)H-dependent oxidoreductase</fullName>
    </submittedName>
</protein>
<dbReference type="Pfam" id="PF03358">
    <property type="entry name" value="FMN_red"/>
    <property type="match status" value="1"/>
</dbReference>
<dbReference type="EMBL" id="SEWF01000002">
    <property type="protein sequence ID" value="RYU97456.1"/>
    <property type="molecule type" value="Genomic_DNA"/>
</dbReference>
<sequence length="176" mass="19300">MAKKKVLGILGSTKAHSSNERLLKKIGEVMQEHIDLTIFNQIADQPHFNPDLDNAEVAPVVTDFRQQIAEADGVIICTPEYVFSIPGSLKNALEWTVSTVVFTDKPLGIITASASGEKGHEQLQLIMRTLGVDFTEDTLLLISGIKGKVNNEGEIVHAETLHQVKQFSEAFVAYIS</sequence>
<dbReference type="Gene3D" id="3.40.50.360">
    <property type="match status" value="1"/>
</dbReference>
<dbReference type="AlphaFoldDB" id="A0A4Q5M4Q7"/>
<dbReference type="GO" id="GO:0005829">
    <property type="term" value="C:cytosol"/>
    <property type="evidence" value="ECO:0007669"/>
    <property type="project" value="TreeGrafter"/>
</dbReference>
<evidence type="ECO:0000313" key="2">
    <source>
        <dbReference type="EMBL" id="RYU97456.1"/>
    </source>
</evidence>
<dbReference type="InterPro" id="IPR050712">
    <property type="entry name" value="NAD(P)H-dep_reductase"/>
</dbReference>
<organism evidence="2 3">
    <name type="scientific">Emticicia agri</name>
    <dbReference type="NCBI Taxonomy" id="2492393"/>
    <lineage>
        <taxon>Bacteria</taxon>
        <taxon>Pseudomonadati</taxon>
        <taxon>Bacteroidota</taxon>
        <taxon>Cytophagia</taxon>
        <taxon>Cytophagales</taxon>
        <taxon>Leadbetterellaceae</taxon>
        <taxon>Emticicia</taxon>
    </lineage>
</organism>
<dbReference type="RefSeq" id="WP_130019238.1">
    <property type="nucleotide sequence ID" value="NZ_SEWF01000002.1"/>
</dbReference>